<gene>
    <name evidence="3" type="ORF">H1W37_11130</name>
</gene>
<evidence type="ECO:0000256" key="2">
    <source>
        <dbReference type="SAM" id="Phobius"/>
    </source>
</evidence>
<evidence type="ECO:0000256" key="1">
    <source>
        <dbReference type="SAM" id="MobiDB-lite"/>
    </source>
</evidence>
<reference evidence="3 4" key="1">
    <citation type="submission" date="2020-07" db="EMBL/GenBank/DDBJ databases">
        <authorList>
            <person name="Li M."/>
        </authorList>
    </citation>
    <scope>NUCLEOTIDE SEQUENCE [LARGE SCALE GENOMIC DNA]</scope>
    <source>
        <strain evidence="3 4">DSM 23284</strain>
    </source>
</reference>
<feature type="compositionally biased region" description="Pro residues" evidence="1">
    <location>
        <begin position="277"/>
        <end position="286"/>
    </location>
</feature>
<dbReference type="AlphaFoldDB" id="A0A838XU97"/>
<keyword evidence="2" id="KW-1133">Transmembrane helix</keyword>
<feature type="transmembrane region" description="Helical" evidence="2">
    <location>
        <begin position="45"/>
        <end position="70"/>
    </location>
</feature>
<feature type="region of interest" description="Disordered" evidence="1">
    <location>
        <begin position="257"/>
        <end position="328"/>
    </location>
</feature>
<dbReference type="InterPro" id="IPR010865">
    <property type="entry name" value="DUF1499"/>
</dbReference>
<evidence type="ECO:0000313" key="4">
    <source>
        <dbReference type="Proteomes" id="UP000559404"/>
    </source>
</evidence>
<keyword evidence="2" id="KW-0472">Membrane</keyword>
<dbReference type="Pfam" id="PF07386">
    <property type="entry name" value="DUF1499"/>
    <property type="match status" value="1"/>
</dbReference>
<protein>
    <submittedName>
        <fullName evidence="3">DUF1499 domain-containing protein</fullName>
    </submittedName>
</protein>
<feature type="transmembrane region" description="Helical" evidence="2">
    <location>
        <begin position="82"/>
        <end position="102"/>
    </location>
</feature>
<feature type="transmembrane region" description="Helical" evidence="2">
    <location>
        <begin position="21"/>
        <end position="39"/>
    </location>
</feature>
<organism evidence="3 4">
    <name type="scientific">Stappia taiwanensis</name>
    <dbReference type="NCBI Taxonomy" id="992267"/>
    <lineage>
        <taxon>Bacteria</taxon>
        <taxon>Pseudomonadati</taxon>
        <taxon>Pseudomonadota</taxon>
        <taxon>Alphaproteobacteria</taxon>
        <taxon>Hyphomicrobiales</taxon>
        <taxon>Stappiaceae</taxon>
        <taxon>Stappia</taxon>
    </lineage>
</organism>
<keyword evidence="4" id="KW-1185">Reference proteome</keyword>
<proteinExistence type="predicted"/>
<reference evidence="3 4" key="2">
    <citation type="submission" date="2020-08" db="EMBL/GenBank/DDBJ databases">
        <title>Stappia taiwanensis sp. nov., isolated from a coastal thermal spring.</title>
        <authorList>
            <person name="Kampfer P."/>
        </authorList>
    </citation>
    <scope>NUCLEOTIDE SEQUENCE [LARGE SCALE GENOMIC DNA]</scope>
    <source>
        <strain evidence="3 4">DSM 23284</strain>
    </source>
</reference>
<accession>A0A838XU97</accession>
<dbReference type="EMBL" id="JACEON010000009">
    <property type="protein sequence ID" value="MBA4612208.1"/>
    <property type="molecule type" value="Genomic_DNA"/>
</dbReference>
<evidence type="ECO:0000313" key="3">
    <source>
        <dbReference type="EMBL" id="MBA4612208.1"/>
    </source>
</evidence>
<sequence>MHKVLPRRSSRLARLSRKVGRLGVPVLVIAALAHHTALITTPQLFILLALGFSLGAFACIGAGIALSNLWRDGGSGWRDAAVALLYGTVALAPVAGASVELLRSPFLADVSTDTEAPPALPPLSPGAPPRRFETGALQAEAYPDLVSRRFRIAPGELHAAALNVAGRMGWTITAELPPGLPDEPTRFQAEAKSLLFGFRDDIALRILPDPVGARLDIRSASRYGRHDLGANARRIRAFLDGLDATLLEAYGVLEPVDDDVEPEDLPLLAPGETPQRQGPPPMPASKPGPETDAETGTGTDPAQIEDLPDDLSEIYQGDETVPPSPPAN</sequence>
<keyword evidence="2" id="KW-0812">Transmembrane</keyword>
<name>A0A838XU97_9HYPH</name>
<dbReference type="Proteomes" id="UP000559404">
    <property type="component" value="Unassembled WGS sequence"/>
</dbReference>
<dbReference type="RefSeq" id="WP_181760405.1">
    <property type="nucleotide sequence ID" value="NZ_BMCR01000003.1"/>
</dbReference>
<comment type="caution">
    <text evidence="3">The sequence shown here is derived from an EMBL/GenBank/DDBJ whole genome shotgun (WGS) entry which is preliminary data.</text>
</comment>